<organism evidence="12 13">
    <name type="scientific">Buchnera aphidicola</name>
    <name type="common">Aphis fabae</name>
    <dbReference type="NCBI Taxonomy" id="571430"/>
    <lineage>
        <taxon>Bacteria</taxon>
        <taxon>Pseudomonadati</taxon>
        <taxon>Pseudomonadota</taxon>
        <taxon>Gammaproteobacteria</taxon>
        <taxon>Enterobacterales</taxon>
        <taxon>Erwiniaceae</taxon>
        <taxon>Buchnera</taxon>
    </lineage>
</organism>
<dbReference type="GO" id="GO:0071973">
    <property type="term" value="P:bacterial-type flagellum-dependent cell motility"/>
    <property type="evidence" value="ECO:0007669"/>
    <property type="project" value="InterPro"/>
</dbReference>
<dbReference type="GO" id="GO:0005829">
    <property type="term" value="C:cytosol"/>
    <property type="evidence" value="ECO:0007669"/>
    <property type="project" value="TreeGrafter"/>
</dbReference>
<sequence>MSNLNLKKVWEKWSPEEIFLNNSKKNYDFFSDTRLLKETDFSAVKQNKLTNEFKQSDQIKRKVFKNEESYYLNIKKNLEEKEKEYISLNEKLKNLCVNFESTISIFEKMLFSRLLKTILIVSSYIVGEKFLINESILLKKINKIIKNDDFFLKKPQLIIHPNNKKILEKVLKQSKNNKWELVCNKSIDINSFKIHSEQSDIDATIYARWKEVYRIILGEEEH</sequence>
<dbReference type="InterPro" id="IPR000563">
    <property type="entry name" value="Flag_FliH"/>
</dbReference>
<reference evidence="12 13" key="1">
    <citation type="submission" date="2019-07" db="EMBL/GenBank/DDBJ databases">
        <title>Buchnera limit thermal tolerance of host aphids.</title>
        <authorList>
            <person name="Zhang B."/>
            <person name="Moran N."/>
        </authorList>
    </citation>
    <scope>NUCLEOTIDE SEQUENCE [LARGE SCALE GENOMIC DNA]</scope>
    <source>
        <strain evidence="12 13">Afa-UT1</strain>
    </source>
</reference>
<protein>
    <recommendedName>
        <fullName evidence="4">Flagellar assembly protein FliH</fullName>
    </recommendedName>
</protein>
<keyword evidence="12" id="KW-0966">Cell projection</keyword>
<dbReference type="GO" id="GO:0015031">
    <property type="term" value="P:protein transport"/>
    <property type="evidence" value="ECO:0007669"/>
    <property type="project" value="UniProtKB-KW"/>
</dbReference>
<evidence type="ECO:0000256" key="10">
    <source>
        <dbReference type="SAM" id="Coils"/>
    </source>
</evidence>
<dbReference type="PRINTS" id="PR01003">
    <property type="entry name" value="FLGFLIH"/>
</dbReference>
<accession>A0A5J6ZDF4</accession>
<dbReference type="OrthoDB" id="6415116at2"/>
<proteinExistence type="inferred from homology"/>
<feature type="coiled-coil region" evidence="10">
    <location>
        <begin position="71"/>
        <end position="98"/>
    </location>
</feature>
<dbReference type="Pfam" id="PF02108">
    <property type="entry name" value="FliH"/>
    <property type="match status" value="1"/>
</dbReference>
<keyword evidence="6" id="KW-0963">Cytoplasm</keyword>
<name>A0A5J6ZDF4_9GAMM</name>
<evidence type="ECO:0000256" key="6">
    <source>
        <dbReference type="ARBA" id="ARBA00022490"/>
    </source>
</evidence>
<keyword evidence="8" id="KW-0653">Protein transport</keyword>
<evidence type="ECO:0000256" key="4">
    <source>
        <dbReference type="ARBA" id="ARBA00016507"/>
    </source>
</evidence>
<dbReference type="InterPro" id="IPR018035">
    <property type="entry name" value="Flagellar_FliH/T3SS_HrpE"/>
</dbReference>
<evidence type="ECO:0000256" key="1">
    <source>
        <dbReference type="ARBA" id="ARBA00003041"/>
    </source>
</evidence>
<feature type="domain" description="Flagellar assembly protein FliH/Type III secretion system HrpE" evidence="11">
    <location>
        <begin position="90"/>
        <end position="212"/>
    </location>
</feature>
<dbReference type="PANTHER" id="PTHR34982:SF1">
    <property type="entry name" value="FLAGELLAR ASSEMBLY PROTEIN FLIH"/>
    <property type="match status" value="1"/>
</dbReference>
<evidence type="ECO:0000256" key="2">
    <source>
        <dbReference type="ARBA" id="ARBA00004496"/>
    </source>
</evidence>
<dbReference type="GO" id="GO:0009288">
    <property type="term" value="C:bacterial-type flagellum"/>
    <property type="evidence" value="ECO:0007669"/>
    <property type="project" value="InterPro"/>
</dbReference>
<keyword evidence="12" id="KW-0969">Cilium</keyword>
<keyword evidence="12" id="KW-0282">Flagellum</keyword>
<evidence type="ECO:0000313" key="13">
    <source>
        <dbReference type="Proteomes" id="UP000325981"/>
    </source>
</evidence>
<gene>
    <name evidence="12" type="ORF">FQV33_02415</name>
</gene>
<evidence type="ECO:0000256" key="9">
    <source>
        <dbReference type="ARBA" id="ARBA00023225"/>
    </source>
</evidence>
<dbReference type="InterPro" id="IPR051472">
    <property type="entry name" value="T3SS_Stator/FliH"/>
</dbReference>
<comment type="similarity">
    <text evidence="3">Belongs to the FliH family.</text>
</comment>
<comment type="subcellular location">
    <subcellularLocation>
        <location evidence="2">Cytoplasm</location>
    </subcellularLocation>
</comment>
<evidence type="ECO:0000259" key="11">
    <source>
        <dbReference type="Pfam" id="PF02108"/>
    </source>
</evidence>
<keyword evidence="7" id="KW-1005">Bacterial flagellum biogenesis</keyword>
<dbReference type="Proteomes" id="UP000325981">
    <property type="component" value="Chromosome"/>
</dbReference>
<dbReference type="GO" id="GO:0044781">
    <property type="term" value="P:bacterial-type flagellum organization"/>
    <property type="evidence" value="ECO:0007669"/>
    <property type="project" value="UniProtKB-KW"/>
</dbReference>
<comment type="function">
    <text evidence="1">Needed for flagellar regrowth and assembly.</text>
</comment>
<keyword evidence="5" id="KW-0813">Transport</keyword>
<evidence type="ECO:0000256" key="3">
    <source>
        <dbReference type="ARBA" id="ARBA00006602"/>
    </source>
</evidence>
<dbReference type="PANTHER" id="PTHR34982">
    <property type="entry name" value="YOP PROTEINS TRANSLOCATION PROTEIN L"/>
    <property type="match status" value="1"/>
</dbReference>
<dbReference type="GO" id="GO:0003774">
    <property type="term" value="F:cytoskeletal motor activity"/>
    <property type="evidence" value="ECO:0007669"/>
    <property type="project" value="InterPro"/>
</dbReference>
<evidence type="ECO:0000256" key="5">
    <source>
        <dbReference type="ARBA" id="ARBA00022448"/>
    </source>
</evidence>
<evidence type="ECO:0000313" key="12">
    <source>
        <dbReference type="EMBL" id="QFQ32817.1"/>
    </source>
</evidence>
<keyword evidence="10" id="KW-0175">Coiled coil</keyword>
<dbReference type="EMBL" id="CP042427">
    <property type="protein sequence ID" value="QFQ32817.1"/>
    <property type="molecule type" value="Genomic_DNA"/>
</dbReference>
<evidence type="ECO:0000256" key="8">
    <source>
        <dbReference type="ARBA" id="ARBA00022927"/>
    </source>
</evidence>
<evidence type="ECO:0000256" key="7">
    <source>
        <dbReference type="ARBA" id="ARBA00022795"/>
    </source>
</evidence>
<keyword evidence="9" id="KW-1006">Bacterial flagellum protein export</keyword>
<dbReference type="AlphaFoldDB" id="A0A5J6ZDF4"/>
<dbReference type="RefSeq" id="WP_158348272.1">
    <property type="nucleotide sequence ID" value="NZ_CP042427.1"/>
</dbReference>